<dbReference type="AlphaFoldDB" id="A0A1E7L9N3"/>
<reference evidence="2 3" key="1">
    <citation type="journal article" date="2016" name="Front. Microbiol.">
        <title>Comparative Genomics Analysis of Streptomyces Species Reveals Their Adaptation to the Marine Environment and Their Diversity at the Genomic Level.</title>
        <authorList>
            <person name="Tian X."/>
            <person name="Zhang Z."/>
            <person name="Yang T."/>
            <person name="Chen M."/>
            <person name="Li J."/>
            <person name="Chen F."/>
            <person name="Yang J."/>
            <person name="Li W."/>
            <person name="Zhang B."/>
            <person name="Zhang Z."/>
            <person name="Wu J."/>
            <person name="Zhang C."/>
            <person name="Long L."/>
            <person name="Xiao J."/>
        </authorList>
    </citation>
    <scope>NUCLEOTIDE SEQUENCE [LARGE SCALE GENOMIC DNA]</scope>
    <source>
        <strain evidence="2 3">SCSIO 10429</strain>
    </source>
</reference>
<dbReference type="GO" id="GO:0003677">
    <property type="term" value="F:DNA binding"/>
    <property type="evidence" value="ECO:0007669"/>
    <property type="project" value="InterPro"/>
</dbReference>
<dbReference type="InterPro" id="IPR001437">
    <property type="entry name" value="Tscrpt_elong_fac_GreA/B_C"/>
</dbReference>
<dbReference type="GO" id="GO:0003746">
    <property type="term" value="F:translation elongation factor activity"/>
    <property type="evidence" value="ECO:0007669"/>
    <property type="project" value="UniProtKB-KW"/>
</dbReference>
<dbReference type="Gene3D" id="3.10.50.30">
    <property type="entry name" value="Transcription elongation factor, GreA/GreB, C-terminal domain"/>
    <property type="match status" value="1"/>
</dbReference>
<dbReference type="InterPro" id="IPR023459">
    <property type="entry name" value="Tscrpt_elong_fac_GreA/B_fam"/>
</dbReference>
<dbReference type="EMBL" id="LJGW01000110">
    <property type="protein sequence ID" value="OEV12919.1"/>
    <property type="molecule type" value="Genomic_DNA"/>
</dbReference>
<gene>
    <name evidence="2" type="ORF">AN218_05920</name>
</gene>
<dbReference type="PATRIC" id="fig|518642.10.peg.7338"/>
<name>A0A1E7L9N3_9ACTN</name>
<sequence length="157" mass="16971">MTDARRTWLTPHAYERLRTELATLTALDTPASDAADEADEHRAVAQREREARIRHLQDVLSNAVVGQAPPDDGVAEPGMVLTIRYEDTGDVETFLLGARGVEDGDVEVYSPGSPLGRALTGARPGEQRSFPVPSGRELPVTLLEAVPYGQHRSGTVS</sequence>
<dbReference type="InterPro" id="IPR036953">
    <property type="entry name" value="GreA/GreB_C_sf"/>
</dbReference>
<accession>A0A1E7L9N3</accession>
<feature type="domain" description="Transcription elongation factor GreA/GreB C-terminal" evidence="1">
    <location>
        <begin position="72"/>
        <end position="143"/>
    </location>
</feature>
<keyword evidence="2" id="KW-0251">Elongation factor</keyword>
<evidence type="ECO:0000259" key="1">
    <source>
        <dbReference type="Pfam" id="PF01272"/>
    </source>
</evidence>
<dbReference type="Proteomes" id="UP000176005">
    <property type="component" value="Unassembled WGS sequence"/>
</dbReference>
<organism evidence="2 3">
    <name type="scientific">Streptomyces nanshensis</name>
    <dbReference type="NCBI Taxonomy" id="518642"/>
    <lineage>
        <taxon>Bacteria</taxon>
        <taxon>Bacillati</taxon>
        <taxon>Actinomycetota</taxon>
        <taxon>Actinomycetes</taxon>
        <taxon>Kitasatosporales</taxon>
        <taxon>Streptomycetaceae</taxon>
        <taxon>Streptomyces</taxon>
    </lineage>
</organism>
<keyword evidence="3" id="KW-1185">Reference proteome</keyword>
<dbReference type="SUPFAM" id="SSF54534">
    <property type="entry name" value="FKBP-like"/>
    <property type="match status" value="1"/>
</dbReference>
<dbReference type="Pfam" id="PF01272">
    <property type="entry name" value="GreA_GreB"/>
    <property type="match status" value="1"/>
</dbReference>
<dbReference type="SUPFAM" id="SSF46557">
    <property type="entry name" value="GreA transcript cleavage protein, N-terminal domain"/>
    <property type="match status" value="1"/>
</dbReference>
<evidence type="ECO:0000313" key="2">
    <source>
        <dbReference type="EMBL" id="OEV12919.1"/>
    </source>
</evidence>
<evidence type="ECO:0000313" key="3">
    <source>
        <dbReference type="Proteomes" id="UP000176005"/>
    </source>
</evidence>
<comment type="caution">
    <text evidence="2">The sequence shown here is derived from an EMBL/GenBank/DDBJ whole genome shotgun (WGS) entry which is preliminary data.</text>
</comment>
<dbReference type="PIRSF" id="PIRSF006092">
    <property type="entry name" value="GreA_GreB"/>
    <property type="match status" value="1"/>
</dbReference>
<dbReference type="GO" id="GO:0032784">
    <property type="term" value="P:regulation of DNA-templated transcription elongation"/>
    <property type="evidence" value="ECO:0007669"/>
    <property type="project" value="InterPro"/>
</dbReference>
<proteinExistence type="predicted"/>
<keyword evidence="2" id="KW-0648">Protein biosynthesis</keyword>
<protein>
    <submittedName>
        <fullName evidence="2">Transcription elongation factor GreAB</fullName>
    </submittedName>
</protein>
<dbReference type="GO" id="GO:0070063">
    <property type="term" value="F:RNA polymerase binding"/>
    <property type="evidence" value="ECO:0007669"/>
    <property type="project" value="InterPro"/>
</dbReference>
<dbReference type="InterPro" id="IPR036805">
    <property type="entry name" value="Tscrpt_elong_fac_GreA/B_N_sf"/>
</dbReference>
<dbReference type="RefSeq" id="WP_070015552.1">
    <property type="nucleotide sequence ID" value="NZ_LJGW01000110.1"/>
</dbReference>